<reference evidence="4" key="2">
    <citation type="submission" date="2020-05" db="EMBL/GenBank/DDBJ databases">
        <title>Classification of alakaliphilic streptomycetes isolated from an alkaline soil next to Lonar Crater, India and a proposal for the recognition of Streptomyces alkaliterrae sp. nov.</title>
        <authorList>
            <person name="Golinska P."/>
        </authorList>
    </citation>
    <scope>NUCLEOTIDE SEQUENCE [LARGE SCALE GENOMIC DNA]</scope>
    <source>
        <strain evidence="4">OF8</strain>
    </source>
</reference>
<reference evidence="1" key="3">
    <citation type="journal article" name="Syst. Appl. Microbiol.">
        <title>Streptomyces alkaliterrae sp. nov., isolated from an alkaline soil, and emended descriptions of Streptomyces alkaliphilus, Streptomyces calidiresistens and Streptomyces durbertensis.</title>
        <authorList>
            <person name="Swiecimska M."/>
            <person name="Golinska P."/>
            <person name="Nouioui I."/>
            <person name="Wypij M."/>
            <person name="Rai M."/>
            <person name="Sangal V."/>
            <person name="Goodfellow M."/>
        </authorList>
    </citation>
    <scope>NUCLEOTIDE SEQUENCE</scope>
    <source>
        <strain evidence="1">OF8</strain>
    </source>
</reference>
<dbReference type="Proteomes" id="UP000517765">
    <property type="component" value="Unassembled WGS sequence"/>
</dbReference>
<name>A0A5P0YUV9_9ACTN</name>
<protein>
    <submittedName>
        <fullName evidence="2">Uncharacterized protein</fullName>
    </submittedName>
</protein>
<accession>A0A5P0YUV9</accession>
<reference evidence="2 3" key="1">
    <citation type="submission" date="2019-10" db="EMBL/GenBank/DDBJ databases">
        <title>Streptomyces sp. nov., a novel actinobacterium isolated from alkaline environment.</title>
        <authorList>
            <person name="Golinska P."/>
        </authorList>
    </citation>
    <scope>NUCLEOTIDE SEQUENCE [LARGE SCALE GENOMIC DNA]</scope>
    <source>
        <strain evidence="2 3">OF1</strain>
    </source>
</reference>
<evidence type="ECO:0000313" key="1">
    <source>
        <dbReference type="EMBL" id="MBB1259411.1"/>
    </source>
</evidence>
<keyword evidence="3" id="KW-1185">Reference proteome</keyword>
<dbReference type="EMBL" id="VJYK02000154">
    <property type="protein sequence ID" value="MQS03262.1"/>
    <property type="molecule type" value="Genomic_DNA"/>
</dbReference>
<proteinExistence type="predicted"/>
<evidence type="ECO:0000313" key="4">
    <source>
        <dbReference type="Proteomes" id="UP000517765"/>
    </source>
</evidence>
<comment type="caution">
    <text evidence="2">The sequence shown here is derived from an EMBL/GenBank/DDBJ whole genome shotgun (WGS) entry which is preliminary data.</text>
</comment>
<organism evidence="2 3">
    <name type="scientific">Streptomyces alkaliterrae</name>
    <dbReference type="NCBI Taxonomy" id="2213162"/>
    <lineage>
        <taxon>Bacteria</taxon>
        <taxon>Bacillati</taxon>
        <taxon>Actinomycetota</taxon>
        <taxon>Actinomycetes</taxon>
        <taxon>Kitasatosporales</taxon>
        <taxon>Streptomycetaceae</taxon>
        <taxon>Streptomyces</taxon>
    </lineage>
</organism>
<evidence type="ECO:0000313" key="3">
    <source>
        <dbReference type="Proteomes" id="UP000320857"/>
    </source>
</evidence>
<dbReference type="AlphaFoldDB" id="A0A5P0YUV9"/>
<dbReference type="RefSeq" id="WP_143648843.1">
    <property type="nucleotide sequence ID" value="NZ_JABJXA010000052.1"/>
</dbReference>
<gene>
    <name evidence="2" type="ORF">FNX44_015550</name>
    <name evidence="1" type="ORF">H3147_11255</name>
</gene>
<dbReference type="EMBL" id="JABJXA010000052">
    <property type="protein sequence ID" value="MBB1259411.1"/>
    <property type="molecule type" value="Genomic_DNA"/>
</dbReference>
<sequence length="82" mass="8972">MPLRTILTSALSTVQALLTGLLGTARTTPAALTDDQARACTDARPVGHVTRLRRTSGYHGRACAALHPNRLRRAAHHHRREE</sequence>
<dbReference type="Proteomes" id="UP000320857">
    <property type="component" value="Unassembled WGS sequence"/>
</dbReference>
<evidence type="ECO:0000313" key="2">
    <source>
        <dbReference type="EMBL" id="MQS03262.1"/>
    </source>
</evidence>